<evidence type="ECO:0000313" key="2">
    <source>
        <dbReference type="Proteomes" id="UP000789525"/>
    </source>
</evidence>
<evidence type="ECO:0000313" key="1">
    <source>
        <dbReference type="EMBL" id="CAG8534188.1"/>
    </source>
</evidence>
<comment type="caution">
    <text evidence="1">The sequence shown here is derived from an EMBL/GenBank/DDBJ whole genome shotgun (WGS) entry which is preliminary data.</text>
</comment>
<protein>
    <submittedName>
        <fullName evidence="1">14058_t:CDS:1</fullName>
    </submittedName>
</protein>
<proteinExistence type="predicted"/>
<dbReference type="Proteomes" id="UP000789525">
    <property type="component" value="Unassembled WGS sequence"/>
</dbReference>
<keyword evidence="2" id="KW-1185">Reference proteome</keyword>
<sequence>MHELLAPILWVIDKESLPTASGYAVDNDEDAIIKQTIDVGFVEHDTFALFSALMKSAKVNYEYNDEGTDQDYSRMIKEVQAEAAKLTPVVMRCNKIHEEYLKMIDPELYSHLKNLEIEPQLYGM</sequence>
<accession>A0ACA9LM55</accession>
<dbReference type="EMBL" id="CAJVPT010006739">
    <property type="protein sequence ID" value="CAG8534188.1"/>
    <property type="molecule type" value="Genomic_DNA"/>
</dbReference>
<name>A0ACA9LM55_9GLOM</name>
<reference evidence="1" key="1">
    <citation type="submission" date="2021-06" db="EMBL/GenBank/DDBJ databases">
        <authorList>
            <person name="Kallberg Y."/>
            <person name="Tangrot J."/>
            <person name="Rosling A."/>
        </authorList>
    </citation>
    <scope>NUCLEOTIDE SEQUENCE</scope>
    <source>
        <strain evidence="1">CL356</strain>
    </source>
</reference>
<gene>
    <name evidence="1" type="ORF">ACOLOM_LOCUS4202</name>
</gene>
<organism evidence="1 2">
    <name type="scientific">Acaulospora colombiana</name>
    <dbReference type="NCBI Taxonomy" id="27376"/>
    <lineage>
        <taxon>Eukaryota</taxon>
        <taxon>Fungi</taxon>
        <taxon>Fungi incertae sedis</taxon>
        <taxon>Mucoromycota</taxon>
        <taxon>Glomeromycotina</taxon>
        <taxon>Glomeromycetes</taxon>
        <taxon>Diversisporales</taxon>
        <taxon>Acaulosporaceae</taxon>
        <taxon>Acaulospora</taxon>
    </lineage>
</organism>